<feature type="region of interest" description="Disordered" evidence="1">
    <location>
        <begin position="325"/>
        <end position="345"/>
    </location>
</feature>
<proteinExistence type="predicted"/>
<dbReference type="InterPro" id="IPR001926">
    <property type="entry name" value="TrpB-like_PALP"/>
</dbReference>
<accession>A0AAD9Y720</accession>
<reference evidence="3" key="1">
    <citation type="submission" date="2023-02" db="EMBL/GenBank/DDBJ databases">
        <title>Colletotrichum kahawae CIFC_Que2 genome sequencing and assembly.</title>
        <authorList>
            <person name="Baroncelli R."/>
        </authorList>
    </citation>
    <scope>NUCLEOTIDE SEQUENCE</scope>
    <source>
        <strain evidence="3">CIFC_Que2</strain>
    </source>
</reference>
<evidence type="ECO:0000313" key="3">
    <source>
        <dbReference type="EMBL" id="KAK2739600.1"/>
    </source>
</evidence>
<dbReference type="Gene3D" id="3.40.50.1100">
    <property type="match status" value="2"/>
</dbReference>
<keyword evidence="4" id="KW-1185">Reference proteome</keyword>
<gene>
    <name evidence="3" type="ORF">CKAH01_18674</name>
</gene>
<protein>
    <submittedName>
        <fullName evidence="3">Cysteine synthase a</fullName>
    </submittedName>
</protein>
<dbReference type="EMBL" id="VYYT01000364">
    <property type="protein sequence ID" value="KAK2739600.1"/>
    <property type="molecule type" value="Genomic_DNA"/>
</dbReference>
<organism evidence="3 4">
    <name type="scientific">Colletotrichum kahawae</name>
    <name type="common">Coffee berry disease fungus</name>
    <dbReference type="NCBI Taxonomy" id="34407"/>
    <lineage>
        <taxon>Eukaryota</taxon>
        <taxon>Fungi</taxon>
        <taxon>Dikarya</taxon>
        <taxon>Ascomycota</taxon>
        <taxon>Pezizomycotina</taxon>
        <taxon>Sordariomycetes</taxon>
        <taxon>Hypocreomycetidae</taxon>
        <taxon>Glomerellales</taxon>
        <taxon>Glomerellaceae</taxon>
        <taxon>Colletotrichum</taxon>
        <taxon>Colletotrichum gloeosporioides species complex</taxon>
    </lineage>
</organism>
<dbReference type="SUPFAM" id="SSF53686">
    <property type="entry name" value="Tryptophan synthase beta subunit-like PLP-dependent enzymes"/>
    <property type="match status" value="1"/>
</dbReference>
<dbReference type="Pfam" id="PF00291">
    <property type="entry name" value="PALP"/>
    <property type="match status" value="1"/>
</dbReference>
<evidence type="ECO:0000256" key="1">
    <source>
        <dbReference type="SAM" id="MobiDB-lite"/>
    </source>
</evidence>
<name>A0AAD9Y720_COLKA</name>
<dbReference type="AlphaFoldDB" id="A0AAD9Y720"/>
<evidence type="ECO:0000313" key="4">
    <source>
        <dbReference type="Proteomes" id="UP001281614"/>
    </source>
</evidence>
<dbReference type="CDD" id="cd01561">
    <property type="entry name" value="CBS_like"/>
    <property type="match status" value="1"/>
</dbReference>
<comment type="caution">
    <text evidence="3">The sequence shown here is derived from an EMBL/GenBank/DDBJ whole genome shotgun (WGS) entry which is preliminary data.</text>
</comment>
<sequence>MAARRRMSPVLAAGADIAAIGNTPLIPLRHIVPPSSASVFIKLETSNPTGSHKDRMAASIIAAAEARGALTPGMKVVKAVDGSTGTSLAFVCAKKGYPFHAFSSKAFAVERLLAMATLGAKVDIVPSERYKITAETWARMIEVAAKEVRRGEAFAVDQFHNRDALSGYEALGKELLEQVPGGNIDAFCTTVGTAGMAMGVSGALKAANPATKVVVLEMWASPAITHGRAGEHKVEGTGVGFVPPLLDRGLYDEVRDVDQKSARRMCRHLRRKEGIYAGLLTGLNVLGALELAKELGRGKSVVTVACDSALEHLKGVRTLVRSEELPGDGLPEIDGTDSPEVSQTL</sequence>
<dbReference type="InterPro" id="IPR036052">
    <property type="entry name" value="TrpB-like_PALP_sf"/>
</dbReference>
<feature type="domain" description="Tryptophan synthase beta chain-like PALP" evidence="2">
    <location>
        <begin position="19"/>
        <end position="307"/>
    </location>
</feature>
<dbReference type="PANTHER" id="PTHR10314">
    <property type="entry name" value="CYSTATHIONINE BETA-SYNTHASE"/>
    <property type="match status" value="1"/>
</dbReference>
<dbReference type="InterPro" id="IPR050214">
    <property type="entry name" value="Cys_Synth/Cystath_Beta-Synth"/>
</dbReference>
<evidence type="ECO:0000259" key="2">
    <source>
        <dbReference type="Pfam" id="PF00291"/>
    </source>
</evidence>
<dbReference type="Proteomes" id="UP001281614">
    <property type="component" value="Unassembled WGS sequence"/>
</dbReference>